<evidence type="ECO:0000256" key="5">
    <source>
        <dbReference type="SAM" id="Phobius"/>
    </source>
</evidence>
<dbReference type="PANTHER" id="PTHR37422">
    <property type="entry name" value="TEICHURONIC ACID BIOSYNTHESIS PROTEIN TUAE"/>
    <property type="match status" value="1"/>
</dbReference>
<dbReference type="GO" id="GO:0016020">
    <property type="term" value="C:membrane"/>
    <property type="evidence" value="ECO:0007669"/>
    <property type="project" value="UniProtKB-SubCell"/>
</dbReference>
<dbReference type="PANTHER" id="PTHR37422:SF13">
    <property type="entry name" value="LIPOPOLYSACCHARIDE BIOSYNTHESIS PROTEIN PA4999-RELATED"/>
    <property type="match status" value="1"/>
</dbReference>
<keyword evidence="3 5" id="KW-1133">Transmembrane helix</keyword>
<evidence type="ECO:0000256" key="4">
    <source>
        <dbReference type="ARBA" id="ARBA00023136"/>
    </source>
</evidence>
<evidence type="ECO:0000256" key="1">
    <source>
        <dbReference type="ARBA" id="ARBA00004141"/>
    </source>
</evidence>
<feature type="domain" description="O-antigen ligase-related" evidence="6">
    <location>
        <begin position="197"/>
        <end position="343"/>
    </location>
</feature>
<accession>A0A0F9PDT7</accession>
<name>A0A0F9PDT7_9ZZZZ</name>
<dbReference type="InterPro" id="IPR051533">
    <property type="entry name" value="WaaL-like"/>
</dbReference>
<comment type="subcellular location">
    <subcellularLocation>
        <location evidence="1">Membrane</location>
        <topology evidence="1">Multi-pass membrane protein</topology>
    </subcellularLocation>
</comment>
<keyword evidence="4 5" id="KW-0472">Membrane</keyword>
<gene>
    <name evidence="7" type="ORF">LCGC14_0838640</name>
</gene>
<evidence type="ECO:0000259" key="6">
    <source>
        <dbReference type="Pfam" id="PF04932"/>
    </source>
</evidence>
<reference evidence="7" key="1">
    <citation type="journal article" date="2015" name="Nature">
        <title>Complex archaea that bridge the gap between prokaryotes and eukaryotes.</title>
        <authorList>
            <person name="Spang A."/>
            <person name="Saw J.H."/>
            <person name="Jorgensen S.L."/>
            <person name="Zaremba-Niedzwiedzka K."/>
            <person name="Martijn J."/>
            <person name="Lind A.E."/>
            <person name="van Eijk R."/>
            <person name="Schleper C."/>
            <person name="Guy L."/>
            <person name="Ettema T.J."/>
        </authorList>
    </citation>
    <scope>NUCLEOTIDE SEQUENCE</scope>
</reference>
<evidence type="ECO:0000256" key="2">
    <source>
        <dbReference type="ARBA" id="ARBA00022692"/>
    </source>
</evidence>
<feature type="transmembrane region" description="Helical" evidence="5">
    <location>
        <begin position="240"/>
        <end position="259"/>
    </location>
</feature>
<dbReference type="AlphaFoldDB" id="A0A0F9PDT7"/>
<feature type="transmembrane region" description="Helical" evidence="5">
    <location>
        <begin position="363"/>
        <end position="381"/>
    </location>
</feature>
<sequence length="437" mass="47885">MRGNSLAQSRQVDYCTNTSLRPVSPSRILVDVVCVLCVVIMYVDLFHSRDPEVRMLPHLLRAAILGIFILVALGALWGRTESRLSVCLYVYAVVIAVPLVCASGSTRAQVFELSKLLMWPFGTIAVYVWTLHGHVSRKRIAVVAGLMLVAALVKSLSVSLDSSSSIYRTMYAYPYFMLFCIPLLLVNHVGSKRTVCLVAIAVCAVLLTFKRGALIALCLSVLAYYLGYRRCCASQKRVRVMNRILLLVGLLVGALVVLYREDLLLRWGPVFDAGAEDSSGRNIYYSVVLGHWASGSTWTQIWGYGMLSVPQSVEDMGHVGAAAHSDWLQLLHNQGVVGVIVFVGIHVAILRTIYEGLKNRHPVAPVLAMGAMVFMLANVYSGCTGDPTSMLCYAMLVGYSAARIKMECRASKADVRARGAGWRLRGGVVDSGPKTFR</sequence>
<evidence type="ECO:0000256" key="3">
    <source>
        <dbReference type="ARBA" id="ARBA00022989"/>
    </source>
</evidence>
<keyword evidence="2 5" id="KW-0812">Transmembrane</keyword>
<proteinExistence type="predicted"/>
<feature type="transmembrane region" description="Helical" evidence="5">
    <location>
        <begin position="28"/>
        <end position="47"/>
    </location>
</feature>
<organism evidence="7">
    <name type="scientific">marine sediment metagenome</name>
    <dbReference type="NCBI Taxonomy" id="412755"/>
    <lineage>
        <taxon>unclassified sequences</taxon>
        <taxon>metagenomes</taxon>
        <taxon>ecological metagenomes</taxon>
    </lineage>
</organism>
<dbReference type="Pfam" id="PF04932">
    <property type="entry name" value="Wzy_C"/>
    <property type="match status" value="1"/>
</dbReference>
<feature type="transmembrane region" description="Helical" evidence="5">
    <location>
        <begin position="172"/>
        <end position="191"/>
    </location>
</feature>
<comment type="caution">
    <text evidence="7">The sequence shown here is derived from an EMBL/GenBank/DDBJ whole genome shotgun (WGS) entry which is preliminary data.</text>
</comment>
<dbReference type="EMBL" id="LAZR01002444">
    <property type="protein sequence ID" value="KKN29975.1"/>
    <property type="molecule type" value="Genomic_DNA"/>
</dbReference>
<feature type="transmembrane region" description="Helical" evidence="5">
    <location>
        <begin position="335"/>
        <end position="354"/>
    </location>
</feature>
<dbReference type="InterPro" id="IPR007016">
    <property type="entry name" value="O-antigen_ligase-rel_domated"/>
</dbReference>
<evidence type="ECO:0000313" key="7">
    <source>
        <dbReference type="EMBL" id="KKN29975.1"/>
    </source>
</evidence>
<feature type="transmembrane region" description="Helical" evidence="5">
    <location>
        <begin position="197"/>
        <end position="228"/>
    </location>
</feature>
<protein>
    <recommendedName>
        <fullName evidence="6">O-antigen ligase-related domain-containing protein</fullName>
    </recommendedName>
</protein>
<feature type="transmembrane region" description="Helical" evidence="5">
    <location>
        <begin position="140"/>
        <end position="160"/>
    </location>
</feature>
<feature type="transmembrane region" description="Helical" evidence="5">
    <location>
        <begin position="116"/>
        <end position="134"/>
    </location>
</feature>
<feature type="transmembrane region" description="Helical" evidence="5">
    <location>
        <begin position="83"/>
        <end position="104"/>
    </location>
</feature>
<feature type="transmembrane region" description="Helical" evidence="5">
    <location>
        <begin position="59"/>
        <end position="77"/>
    </location>
</feature>